<dbReference type="WBParaSite" id="PTRK_0001375200.1">
    <property type="protein sequence ID" value="PTRK_0001375200.1"/>
    <property type="gene ID" value="PTRK_0001375200"/>
</dbReference>
<name>A0A0N4ZY79_PARTI</name>
<sequence>MSRPGVWKTVWKNMLASISRGQKREYIAEDNFGNKYYVIKEGKHAKSRGFETPEKGPIVEPSVEWASWLKGTRRFPPSEKELMLNRIKEQAQSQRNNELEKHMPQVGTNDGNIKKNNDKNFPVYNDMEVTPGYNPNKK</sequence>
<dbReference type="STRING" id="131310.A0A0N4ZY79"/>
<reference evidence="4" key="1">
    <citation type="submission" date="2017-02" db="UniProtKB">
        <authorList>
            <consortium name="WormBaseParasite"/>
        </authorList>
    </citation>
    <scope>IDENTIFICATION</scope>
</reference>
<feature type="region of interest" description="Disordered" evidence="2">
    <location>
        <begin position="88"/>
        <end position="138"/>
    </location>
</feature>
<accession>A0A0N4ZY79</accession>
<dbReference type="Pfam" id="PF05071">
    <property type="entry name" value="NDUFA12"/>
    <property type="match status" value="1"/>
</dbReference>
<dbReference type="PANTHER" id="PTHR32470">
    <property type="entry name" value="ADH DEHYDROGENASE [UBIQUINONE] 1 ALPHA SUBCOMPLEX ASSEMBLY FACTOR 2"/>
    <property type="match status" value="1"/>
</dbReference>
<dbReference type="GO" id="GO:0005739">
    <property type="term" value="C:mitochondrion"/>
    <property type="evidence" value="ECO:0007669"/>
    <property type="project" value="TreeGrafter"/>
</dbReference>
<protein>
    <submittedName>
        <fullName evidence="4">NADH dehydrogenase [ubiquinone] 1 alpha subcomplex assembly factor 2</fullName>
    </submittedName>
</protein>
<comment type="similarity">
    <text evidence="1">Belongs to the complex I NDUFA12 subunit family.</text>
</comment>
<evidence type="ECO:0000256" key="1">
    <source>
        <dbReference type="ARBA" id="ARBA00007355"/>
    </source>
</evidence>
<dbReference type="InterPro" id="IPR052618">
    <property type="entry name" value="ComplexI_NDUFA12"/>
</dbReference>
<evidence type="ECO:0000256" key="2">
    <source>
        <dbReference type="SAM" id="MobiDB-lite"/>
    </source>
</evidence>
<dbReference type="PANTHER" id="PTHR32470:SF2">
    <property type="entry name" value="NADH DEHYDROGENASE [UBIQUINONE] 1 ALPHA SUBCOMPLEX ASSEMBLY FACTOR 2"/>
    <property type="match status" value="1"/>
</dbReference>
<dbReference type="GO" id="GO:0032981">
    <property type="term" value="P:mitochondrial respiratory chain complex I assembly"/>
    <property type="evidence" value="ECO:0007669"/>
    <property type="project" value="TreeGrafter"/>
</dbReference>
<proteinExistence type="inferred from homology"/>
<dbReference type="InterPro" id="IPR007763">
    <property type="entry name" value="NDUFA12"/>
</dbReference>
<dbReference type="AlphaFoldDB" id="A0A0N4ZY79"/>
<evidence type="ECO:0000313" key="3">
    <source>
        <dbReference type="Proteomes" id="UP000038045"/>
    </source>
</evidence>
<organism evidence="3 4">
    <name type="scientific">Parastrongyloides trichosuri</name>
    <name type="common">Possum-specific nematode worm</name>
    <dbReference type="NCBI Taxonomy" id="131310"/>
    <lineage>
        <taxon>Eukaryota</taxon>
        <taxon>Metazoa</taxon>
        <taxon>Ecdysozoa</taxon>
        <taxon>Nematoda</taxon>
        <taxon>Chromadorea</taxon>
        <taxon>Rhabditida</taxon>
        <taxon>Tylenchina</taxon>
        <taxon>Panagrolaimomorpha</taxon>
        <taxon>Strongyloidoidea</taxon>
        <taxon>Strongyloididae</taxon>
        <taxon>Parastrongyloides</taxon>
    </lineage>
</organism>
<dbReference type="Proteomes" id="UP000038045">
    <property type="component" value="Unplaced"/>
</dbReference>
<keyword evidence="3" id="KW-1185">Reference proteome</keyword>
<dbReference type="GO" id="GO:0045271">
    <property type="term" value="C:respiratory chain complex I"/>
    <property type="evidence" value="ECO:0007669"/>
    <property type="project" value="InterPro"/>
</dbReference>
<evidence type="ECO:0000313" key="4">
    <source>
        <dbReference type="WBParaSite" id="PTRK_0001375200.1"/>
    </source>
</evidence>